<evidence type="ECO:0000256" key="1">
    <source>
        <dbReference type="SAM" id="Phobius"/>
    </source>
</evidence>
<keyword evidence="3" id="KW-1185">Reference proteome</keyword>
<proteinExistence type="predicted"/>
<feature type="transmembrane region" description="Helical" evidence="1">
    <location>
        <begin position="22"/>
        <end position="43"/>
    </location>
</feature>
<dbReference type="EMBL" id="JAHQIW010003893">
    <property type="protein sequence ID" value="KAJ1360524.1"/>
    <property type="molecule type" value="Genomic_DNA"/>
</dbReference>
<evidence type="ECO:0008006" key="4">
    <source>
        <dbReference type="Google" id="ProtNLM"/>
    </source>
</evidence>
<name>A0AAD5N8T9_PARTN</name>
<keyword evidence="1" id="KW-0472">Membrane</keyword>
<protein>
    <recommendedName>
        <fullName evidence="4">Transmembrane protein</fullName>
    </recommendedName>
</protein>
<dbReference type="Proteomes" id="UP001196413">
    <property type="component" value="Unassembled WGS sequence"/>
</dbReference>
<accession>A0AAD5N8T9</accession>
<evidence type="ECO:0000313" key="3">
    <source>
        <dbReference type="Proteomes" id="UP001196413"/>
    </source>
</evidence>
<gene>
    <name evidence="2" type="ORF">KIN20_019517</name>
</gene>
<evidence type="ECO:0000313" key="2">
    <source>
        <dbReference type="EMBL" id="KAJ1360524.1"/>
    </source>
</evidence>
<dbReference type="AlphaFoldDB" id="A0AAD5N8T9"/>
<organism evidence="2 3">
    <name type="scientific">Parelaphostrongylus tenuis</name>
    <name type="common">Meningeal worm</name>
    <dbReference type="NCBI Taxonomy" id="148309"/>
    <lineage>
        <taxon>Eukaryota</taxon>
        <taxon>Metazoa</taxon>
        <taxon>Ecdysozoa</taxon>
        <taxon>Nematoda</taxon>
        <taxon>Chromadorea</taxon>
        <taxon>Rhabditida</taxon>
        <taxon>Rhabditina</taxon>
        <taxon>Rhabditomorpha</taxon>
        <taxon>Strongyloidea</taxon>
        <taxon>Metastrongylidae</taxon>
        <taxon>Parelaphostrongylus</taxon>
    </lineage>
</organism>
<keyword evidence="1" id="KW-1133">Transmembrane helix</keyword>
<reference evidence="2" key="1">
    <citation type="submission" date="2021-06" db="EMBL/GenBank/DDBJ databases">
        <title>Parelaphostrongylus tenuis whole genome reference sequence.</title>
        <authorList>
            <person name="Garwood T.J."/>
            <person name="Larsen P.A."/>
            <person name="Fountain-Jones N.M."/>
            <person name="Garbe J.R."/>
            <person name="Macchietto M.G."/>
            <person name="Kania S.A."/>
            <person name="Gerhold R.W."/>
            <person name="Richards J.E."/>
            <person name="Wolf T.M."/>
        </authorList>
    </citation>
    <scope>NUCLEOTIDE SEQUENCE</scope>
    <source>
        <strain evidence="2">MNPRO001-30</strain>
        <tissue evidence="2">Meninges</tissue>
    </source>
</reference>
<comment type="caution">
    <text evidence="2">The sequence shown here is derived from an EMBL/GenBank/DDBJ whole genome shotgun (WGS) entry which is preliminary data.</text>
</comment>
<sequence>MGGYEKSGDRLNTLCKRTAEEWHGILLVYSVMTVLSAVQFLIWTSGEVQPRNSYKGKESKLVDLRSESKTLVDRELRDQTER</sequence>
<keyword evidence="1" id="KW-0812">Transmembrane</keyword>